<accession>A3IXK6</accession>
<dbReference type="OrthoDB" id="512705at2"/>
<organism evidence="1 2">
    <name type="scientific">Crocosphaera chwakensis CCY0110</name>
    <dbReference type="NCBI Taxonomy" id="391612"/>
    <lineage>
        <taxon>Bacteria</taxon>
        <taxon>Bacillati</taxon>
        <taxon>Cyanobacteriota</taxon>
        <taxon>Cyanophyceae</taxon>
        <taxon>Oscillatoriophycideae</taxon>
        <taxon>Chroococcales</taxon>
        <taxon>Aphanothecaceae</taxon>
        <taxon>Crocosphaera</taxon>
        <taxon>Crocosphaera chwakensis</taxon>
    </lineage>
</organism>
<name>A3IXK6_9CHRO</name>
<keyword evidence="2" id="KW-1185">Reference proteome</keyword>
<feature type="non-terminal residue" evidence="1">
    <location>
        <position position="1"/>
    </location>
</feature>
<proteinExistence type="predicted"/>
<evidence type="ECO:0000313" key="1">
    <source>
        <dbReference type="EMBL" id="EAZ88808.1"/>
    </source>
</evidence>
<dbReference type="RefSeq" id="WP_008278115.1">
    <property type="nucleotide sequence ID" value="NZ_AAXW01000066.1"/>
</dbReference>
<gene>
    <name evidence="1" type="ORF">CY0110_01105</name>
</gene>
<sequence>NQQVFVNLSRWIDNVFDSIWQSPQELNLAFETRRTAQEQEELQKRGKVINLGVTSPENQAVILLISVNQEADERMGVRIQLYPQGNQRYLPSNLTLTLCNESGDTIKSVQSRSQDNYIQIKRFKCQRGFQFGVKLTLEDWSVTEYFIV</sequence>
<dbReference type="InterPro" id="IPR014951">
    <property type="entry name" value="DUF1822"/>
</dbReference>
<dbReference type="AlphaFoldDB" id="A3IXK6"/>
<protein>
    <recommendedName>
        <fullName evidence="3">DUF1822 family protein</fullName>
    </recommendedName>
</protein>
<evidence type="ECO:0000313" key="2">
    <source>
        <dbReference type="Proteomes" id="UP000003781"/>
    </source>
</evidence>
<dbReference type="Proteomes" id="UP000003781">
    <property type="component" value="Unassembled WGS sequence"/>
</dbReference>
<comment type="caution">
    <text evidence="1">The sequence shown here is derived from an EMBL/GenBank/DDBJ whole genome shotgun (WGS) entry which is preliminary data.</text>
</comment>
<dbReference type="eggNOG" id="COG1672">
    <property type="taxonomic scope" value="Bacteria"/>
</dbReference>
<dbReference type="Pfam" id="PF08852">
    <property type="entry name" value="DUF1822"/>
    <property type="match status" value="1"/>
</dbReference>
<dbReference type="EMBL" id="AAXW01000066">
    <property type="protein sequence ID" value="EAZ88808.1"/>
    <property type="molecule type" value="Genomic_DNA"/>
</dbReference>
<reference evidence="1 2" key="1">
    <citation type="submission" date="2007-03" db="EMBL/GenBank/DDBJ databases">
        <authorList>
            <person name="Stal L."/>
            <person name="Ferriera S."/>
            <person name="Johnson J."/>
            <person name="Kravitz S."/>
            <person name="Beeson K."/>
            <person name="Sutton G."/>
            <person name="Rogers Y.-H."/>
            <person name="Friedman R."/>
            <person name="Frazier M."/>
            <person name="Venter J.C."/>
        </authorList>
    </citation>
    <scope>NUCLEOTIDE SEQUENCE [LARGE SCALE GENOMIC DNA]</scope>
    <source>
        <strain evidence="1 2">CCY0110</strain>
    </source>
</reference>
<evidence type="ECO:0008006" key="3">
    <source>
        <dbReference type="Google" id="ProtNLM"/>
    </source>
</evidence>